<dbReference type="Gene3D" id="6.10.250.3160">
    <property type="match status" value="1"/>
</dbReference>
<keyword evidence="6 7" id="KW-0175">Coiled coil</keyword>
<dbReference type="GO" id="GO:0005524">
    <property type="term" value="F:ATP binding"/>
    <property type="evidence" value="ECO:0007669"/>
    <property type="project" value="UniProtKB-UniRule"/>
</dbReference>
<dbReference type="GO" id="GO:0000289">
    <property type="term" value="P:nuclear-transcribed mRNA poly(A) tail shortening"/>
    <property type="evidence" value="ECO:0007669"/>
    <property type="project" value="UniProtKB-UniRule"/>
</dbReference>
<dbReference type="InterPro" id="IPR030844">
    <property type="entry name" value="PAN3"/>
</dbReference>
<comment type="domain">
    <text evidence="7">The pseudokinase domain, the coiled-coil (CC), and C-terminal knob domain (CK) form a structural unit (PKC) that forms an extensive high-affinity interaction surface for PAN2.</text>
</comment>
<evidence type="ECO:0000256" key="7">
    <source>
        <dbReference type="HAMAP-Rule" id="MF_03181"/>
    </source>
</evidence>
<dbReference type="GO" id="GO:0008143">
    <property type="term" value="F:poly(A) binding"/>
    <property type="evidence" value="ECO:0007669"/>
    <property type="project" value="TreeGrafter"/>
</dbReference>
<proteinExistence type="inferred from homology"/>
<reference evidence="10" key="1">
    <citation type="submission" date="2021-03" db="EMBL/GenBank/DDBJ databases">
        <authorList>
            <person name="Tagirdzhanova G."/>
        </authorList>
    </citation>
    <scope>NUCLEOTIDE SEQUENCE</scope>
</reference>
<feature type="region of interest" description="Disordered" evidence="8">
    <location>
        <begin position="245"/>
        <end position="511"/>
    </location>
</feature>
<evidence type="ECO:0000256" key="8">
    <source>
        <dbReference type="SAM" id="MobiDB-lite"/>
    </source>
</evidence>
<feature type="binding site" evidence="7">
    <location>
        <begin position="884"/>
        <end position="885"/>
    </location>
    <ligand>
        <name>ATP</name>
        <dbReference type="ChEBI" id="CHEBI:30616"/>
    </ligand>
</feature>
<dbReference type="InterPro" id="IPR041332">
    <property type="entry name" value="Pan3_CK"/>
</dbReference>
<feature type="coiled-coil region" evidence="7">
    <location>
        <begin position="987"/>
        <end position="1025"/>
    </location>
</feature>
<evidence type="ECO:0000313" key="11">
    <source>
        <dbReference type="Proteomes" id="UP000664534"/>
    </source>
</evidence>
<dbReference type="HAMAP" id="MF_03181">
    <property type="entry name" value="PAN3"/>
    <property type="match status" value="1"/>
</dbReference>
<comment type="caution">
    <text evidence="7">Lacks conserved residue(s) required for the propagation of feature annotation.</text>
</comment>
<dbReference type="SUPFAM" id="SSF56112">
    <property type="entry name" value="Protein kinase-like (PK-like)"/>
    <property type="match status" value="1"/>
</dbReference>
<evidence type="ECO:0000256" key="6">
    <source>
        <dbReference type="ARBA" id="ARBA00023054"/>
    </source>
</evidence>
<dbReference type="Gene3D" id="1.10.510.10">
    <property type="entry name" value="Transferase(Phosphotransferase) domain 1"/>
    <property type="match status" value="1"/>
</dbReference>
<keyword evidence="11" id="KW-1185">Reference proteome</keyword>
<evidence type="ECO:0000259" key="9">
    <source>
        <dbReference type="Pfam" id="PF18101"/>
    </source>
</evidence>
<feature type="binding site" evidence="7">
    <location>
        <position position="772"/>
    </location>
    <ligand>
        <name>ATP</name>
        <dbReference type="ChEBI" id="CHEBI:30616"/>
    </ligand>
</feature>
<dbReference type="GO" id="GO:0031251">
    <property type="term" value="C:PAN complex"/>
    <property type="evidence" value="ECO:0007669"/>
    <property type="project" value="UniProtKB-UniRule"/>
</dbReference>
<evidence type="ECO:0000313" key="10">
    <source>
        <dbReference type="EMBL" id="CAF9928545.1"/>
    </source>
</evidence>
<evidence type="ECO:0000256" key="1">
    <source>
        <dbReference type="ARBA" id="ARBA00004496"/>
    </source>
</evidence>
<comment type="similarity">
    <text evidence="7">Belongs to the protein kinase superfamily. PAN3 family.</text>
</comment>
<protein>
    <recommendedName>
        <fullName evidence="7">PAN2-PAN3 deadenylation complex subunit PAN3</fullName>
    </recommendedName>
    <alternativeName>
        <fullName evidence="7">PAB1P-dependent poly(A)-specific ribonuclease</fullName>
    </alternativeName>
    <alternativeName>
        <fullName evidence="7">Poly(A)-nuclease deadenylation complex subunit 3</fullName>
        <shortName evidence="7">PAN deadenylation complex subunit 3</shortName>
    </alternativeName>
</protein>
<feature type="compositionally biased region" description="Polar residues" evidence="8">
    <location>
        <begin position="253"/>
        <end position="265"/>
    </location>
</feature>
<accession>A0A8H3FRB5</accession>
<keyword evidence="4 7" id="KW-0547">Nucleotide-binding</keyword>
<feature type="compositionally biased region" description="Polar residues" evidence="8">
    <location>
        <begin position="450"/>
        <end position="463"/>
    </location>
</feature>
<feature type="compositionally biased region" description="Polar residues" evidence="8">
    <location>
        <begin position="389"/>
        <end position="401"/>
    </location>
</feature>
<dbReference type="GO" id="GO:0000932">
    <property type="term" value="C:P-body"/>
    <property type="evidence" value="ECO:0007669"/>
    <property type="project" value="TreeGrafter"/>
</dbReference>
<dbReference type="Pfam" id="PF25586">
    <property type="entry name" value="zf-CCCH_PAN3"/>
    <property type="match status" value="1"/>
</dbReference>
<dbReference type="AlphaFoldDB" id="A0A8H3FRB5"/>
<comment type="subunit">
    <text evidence="7">Homodimer. Forms a heterotrimer with a catalytic subunit PAN2 to form the poly(A)-nuclease (PAN) deadenylation complex. Interacts (via PAM-2 motif) with poly(A)-binding protein PAB1 (via PABC domain), conferring substrate specificity of the enzyme complex.</text>
</comment>
<dbReference type="PANTHER" id="PTHR12272:SF11">
    <property type="entry name" value="PAN2-PAN3 DEADENYLATION COMPLEX SUBUNIT PAN3"/>
    <property type="match status" value="1"/>
</dbReference>
<dbReference type="PANTHER" id="PTHR12272">
    <property type="entry name" value="DEADENYLATION COMPLEX SUBUNIT PAN3"/>
    <property type="match status" value="1"/>
</dbReference>
<dbReference type="Gene3D" id="1.20.5.5160">
    <property type="match status" value="1"/>
</dbReference>
<dbReference type="InterPro" id="IPR011009">
    <property type="entry name" value="Kinase-like_dom_sf"/>
</dbReference>
<keyword evidence="3 7" id="KW-0507">mRNA processing</keyword>
<keyword evidence="5 7" id="KW-0067">ATP-binding</keyword>
<feature type="domain" description="Pan3 C-terminal knob" evidence="9">
    <location>
        <begin position="978"/>
        <end position="1115"/>
    </location>
</feature>
<organism evidence="10 11">
    <name type="scientific">Imshaugia aleurites</name>
    <dbReference type="NCBI Taxonomy" id="172621"/>
    <lineage>
        <taxon>Eukaryota</taxon>
        <taxon>Fungi</taxon>
        <taxon>Dikarya</taxon>
        <taxon>Ascomycota</taxon>
        <taxon>Pezizomycotina</taxon>
        <taxon>Lecanoromycetes</taxon>
        <taxon>OSLEUM clade</taxon>
        <taxon>Lecanoromycetidae</taxon>
        <taxon>Lecanorales</taxon>
        <taxon>Lecanorineae</taxon>
        <taxon>Parmeliaceae</taxon>
        <taxon>Imshaugia</taxon>
    </lineage>
</organism>
<dbReference type="GO" id="GO:0006397">
    <property type="term" value="P:mRNA processing"/>
    <property type="evidence" value="ECO:0007669"/>
    <property type="project" value="UniProtKB-KW"/>
</dbReference>
<feature type="region of interest" description="Knob domain" evidence="7">
    <location>
        <begin position="1026"/>
        <end position="1121"/>
    </location>
</feature>
<sequence length="1121" mass="122214">MATLTTGTVEDVRRPDLSPRPKGRGKSRDLLYSGRRLQLEIGGKTLADSDAGGTENAKDTLCRNVTIYGHCRYEDKGVPFTNQVSGKQTTDAACQGCAFNHDPIKSQPNYQVESIKKRFNIASPSFTPSSLAVNGNHATAKPLGLSPKAANAAPFKPRTLIPAPSAASSSISSTTASLKQYNPNAPDWIAPDAQEFLPQTYNTHSHIAIAMDGTPDTGTNENDGVQDLSQRLSAFDFWSLGAPSLRRRLGTPANGNRNHSGSTALTKKPGNSPADRDPAESAPAHSKDRRHCSGIPPSLEPESTPAPSSGVDVQARQMPDPHVSVLDEIGGENKQPRRPSPRDPVEIPASEAGAGEQSLEVEAQERHPTVSASASNSSTKSQGGKEHGSLTSADAPPSQSRRAVKATESPLEVEDDLQGRARNEQPKPAIATGPSSGNEANSRPGRRSEPSFSQQRQNSFTPPKQSRKQRQRRMAPGTPTGHLKSLSADTPGFHPRPPWNSPTTPAGSYGGSHGWSLSTGFGHQNPGYASVIPNTPAVGSGVFQSPGGALQSPRYPEPHQHTPEGPGPWFDSQASMPLQMPIESQNSFGPNLAPVLSQPHAFDNTMNHYNAHPPNQGEQNAEYSQPNHFDSYAASQAANAAPNAADLHQNGSMYTQDTNGYGPGYYSNHTDPSHQLNHNLYYPLEPHREPSKSDQRTAKDLFIPEDIRQKLHARTEATLRVFAVMNVPAVEPYHTLTPLTSVVQQQSQTWRGYPSTTYKAVSAKDGRTYCLRRIHDFQATRLNESAILAVRQKWTAVKNSNVVSPHFAFTTAAFHDASLIVVSDYHPSSKTIAETHFHQTSGRAHRNAPPLVPEQVLWGYIVQITNALKAIHSAKLAVRVIEPTKVIVTDEGRIRLNGCALEDLLDGESHEIADLQRLDFHKFGNFILAVGTVNMPTSSSRARAPDVFSQNYSKSSPQLKAVVEWLLDHDRPENNEGIDVLIRMIGSHAVDAFDKSLGANDHLYFSLNKEVENSRIVRLMTKFNCLNERPEYEHDRTYSTQGPRAVLGLFRDFVFHQVDAQANPVVDMGHILSCLNKLDAGIEERIALTTRDEQSVIVASYKELKGALEGMWQELTRRSTG</sequence>
<feature type="compositionally biased region" description="Low complexity" evidence="8">
    <location>
        <begin position="371"/>
        <end position="381"/>
    </location>
</feature>
<feature type="compositionally biased region" description="Basic and acidic residues" evidence="8">
    <location>
        <begin position="10"/>
        <end position="19"/>
    </location>
</feature>
<dbReference type="Gene3D" id="1.10.287.3700">
    <property type="match status" value="1"/>
</dbReference>
<gene>
    <name evidence="7 10" type="primary">PAN3</name>
    <name evidence="10" type="ORF">IMSHALPRED_007681</name>
</gene>
<comment type="function">
    <text evidence="7">Regulatory subunit of the poly(A)-nuclease (PAN) deadenylation complex, one of two cytoplasmic mRNA deadenylases involved in mRNA turnover. PAN specifically shortens poly(A) tails of RNA and the activity is stimulated by poly(A)-binding protein PAB1. PAN deadenylation is followed by rapid degradation of the shortened mRNA tails by the CCR4-NOT complex. Deadenylated mRNAs are then degraded by two alternative mechanisms, namely exosome-mediated 3'-5' exonucleolytic degradation, or deadenlyation-dependent mRNA decaping and subsequent 5'-3' exonucleolytic degradation by XRN1. May also be involved in post-transcriptional maturation of mRNA poly(A) tails. PAN3 acts as a positive regulator for PAN activity, recruiting the catalytic subunit PAN2 to mRNA via its interaction with RNA and with PAB1.</text>
</comment>
<dbReference type="Proteomes" id="UP000664534">
    <property type="component" value="Unassembled WGS sequence"/>
</dbReference>
<feature type="binding site" evidence="7">
    <location>
        <begin position="824"/>
        <end position="831"/>
    </location>
    <ligand>
        <name>ATP</name>
        <dbReference type="ChEBI" id="CHEBI:30616"/>
    </ligand>
</feature>
<evidence type="ECO:0000256" key="2">
    <source>
        <dbReference type="ARBA" id="ARBA00022490"/>
    </source>
</evidence>
<keyword evidence="2 7" id="KW-0963">Cytoplasm</keyword>
<comment type="domain">
    <text evidence="7">The N-terminal zinc finger binds to poly(A) RNA.</text>
</comment>
<dbReference type="EMBL" id="CAJPDT010000050">
    <property type="protein sequence ID" value="CAF9928545.1"/>
    <property type="molecule type" value="Genomic_DNA"/>
</dbReference>
<comment type="subcellular location">
    <subcellularLocation>
        <location evidence="1 7">Cytoplasm</location>
    </subcellularLocation>
</comment>
<dbReference type="OrthoDB" id="204958at2759"/>
<feature type="region of interest" description="Disordered" evidence="8">
    <location>
        <begin position="1"/>
        <end position="28"/>
    </location>
</feature>
<name>A0A8H3FRB5_9LECA</name>
<evidence type="ECO:0000256" key="3">
    <source>
        <dbReference type="ARBA" id="ARBA00022664"/>
    </source>
</evidence>
<dbReference type="Pfam" id="PF18101">
    <property type="entry name" value="Pan3_CK"/>
    <property type="match status" value="1"/>
</dbReference>
<evidence type="ECO:0000256" key="4">
    <source>
        <dbReference type="ARBA" id="ARBA00022741"/>
    </source>
</evidence>
<comment type="domain">
    <text evidence="7">Contains a pseudokinase domain. The protein kinase domain is predicted to be catalytically inactive because some of the residues important for catalytic activity are substituted and it lacks the equivalent of the binding site for a peptide substrate. However, it has retained an ATP-binding site and ATP-binding is required for mRNA degradation, stimulating the activity of the PAN2 nuclease in vitro. The nucleotide-binding site is juxtaposed to the RNase active site of PAN2 in the complex and may actually bind nucleosides of a poly(A) RNA rather than ATP, feeding the poly(A)-tail to the active site of the deadenylase and thus increasing the efficiency with which this distributive enzyme degrades oligo(A) RNAs.</text>
</comment>
<comment type="caution">
    <text evidence="10">The sequence shown here is derived from an EMBL/GenBank/DDBJ whole genome shotgun (WGS) entry which is preliminary data.</text>
</comment>
<evidence type="ECO:0000256" key="5">
    <source>
        <dbReference type="ARBA" id="ARBA00022840"/>
    </source>
</evidence>